<dbReference type="Proteomes" id="UP000529843">
    <property type="component" value="Unassembled WGS sequence"/>
</dbReference>
<dbReference type="EMBL" id="JACAST010000002">
    <property type="protein sequence ID" value="NWK01796.1"/>
    <property type="molecule type" value="Genomic_DNA"/>
</dbReference>
<accession>A0A7K4NKD5</accession>
<reference evidence="1 2" key="1">
    <citation type="journal article" date="2019" name="Environ. Microbiol.">
        <title>Genomics insights into ecotype formation of ammonia-oxidizing archaea in the deep ocean.</title>
        <authorList>
            <person name="Wang Y."/>
            <person name="Huang J.M."/>
            <person name="Cui G.J."/>
            <person name="Nunoura T."/>
            <person name="Takaki Y."/>
            <person name="Li W.L."/>
            <person name="Li J."/>
            <person name="Gao Z.M."/>
            <person name="Takai K."/>
            <person name="Zhang A.Q."/>
            <person name="Stepanauskas R."/>
        </authorList>
    </citation>
    <scope>NUCLEOTIDE SEQUENCE [LARGE SCALE GENOMIC DNA]</scope>
    <source>
        <strain evidence="1 2">N8</strain>
    </source>
</reference>
<dbReference type="AlphaFoldDB" id="A0A7K4NKD5"/>
<evidence type="ECO:0000313" key="1">
    <source>
        <dbReference type="EMBL" id="NWK01796.1"/>
    </source>
</evidence>
<dbReference type="Gene3D" id="3.40.50.10320">
    <property type="entry name" value="LmbE-like"/>
    <property type="match status" value="1"/>
</dbReference>
<dbReference type="PANTHER" id="PTHR12993">
    <property type="entry name" value="N-ACETYLGLUCOSAMINYL-PHOSPHATIDYLINOSITOL DE-N-ACETYLASE-RELATED"/>
    <property type="match status" value="1"/>
</dbReference>
<organism evidence="1 2">
    <name type="scientific">Marine Group I thaumarchaeote</name>
    <dbReference type="NCBI Taxonomy" id="2511932"/>
    <lineage>
        <taxon>Archaea</taxon>
        <taxon>Nitrososphaerota</taxon>
        <taxon>Marine Group I</taxon>
    </lineage>
</organism>
<dbReference type="Pfam" id="PF02585">
    <property type="entry name" value="PIG-L"/>
    <property type="match status" value="1"/>
</dbReference>
<comment type="caution">
    <text evidence="1">The sequence shown here is derived from an EMBL/GenBank/DDBJ whole genome shotgun (WGS) entry which is preliminary data.</text>
</comment>
<name>A0A7K4NKD5_9ARCH</name>
<gene>
    <name evidence="1" type="ORF">HX804_00570</name>
</gene>
<sequence>MNVLVIGAHPDDEVVGMGATIKKLSKKNKIFLCIITDGTTAQYDDKKMIKVRRDACIKSSKLLGITKVKFLDFPDMGLDTISQLEINKELEKIIEDYKPKVVYTTPAHDLHKDHQLIFDSALVATRPFSSSVKQLLSYECPGPVKQPFQPTVYQNVEKEFSYKLEAFKTYKSEVMKFPHPRSLIAIENLAIQRGVESGLKKAEAFQLIRSINQ</sequence>
<evidence type="ECO:0000313" key="2">
    <source>
        <dbReference type="Proteomes" id="UP000529843"/>
    </source>
</evidence>
<protein>
    <submittedName>
        <fullName evidence="1">PIG-L family deacetylase</fullName>
    </submittedName>
</protein>
<dbReference type="InterPro" id="IPR003737">
    <property type="entry name" value="GlcNAc_PI_deacetylase-related"/>
</dbReference>
<dbReference type="SUPFAM" id="SSF102588">
    <property type="entry name" value="LmbE-like"/>
    <property type="match status" value="1"/>
</dbReference>
<dbReference type="InterPro" id="IPR024078">
    <property type="entry name" value="LmbE-like_dom_sf"/>
</dbReference>
<dbReference type="GO" id="GO:0016811">
    <property type="term" value="F:hydrolase activity, acting on carbon-nitrogen (but not peptide) bonds, in linear amides"/>
    <property type="evidence" value="ECO:0007669"/>
    <property type="project" value="TreeGrafter"/>
</dbReference>
<dbReference type="PANTHER" id="PTHR12993:SF11">
    <property type="entry name" value="N-ACETYLGLUCOSAMINYL-PHOSPHATIDYLINOSITOL DE-N-ACETYLASE"/>
    <property type="match status" value="1"/>
</dbReference>
<proteinExistence type="predicted"/>